<dbReference type="GO" id="GO:0006508">
    <property type="term" value="P:proteolysis"/>
    <property type="evidence" value="ECO:0007669"/>
    <property type="project" value="InterPro"/>
</dbReference>
<dbReference type="Pfam" id="PF00089">
    <property type="entry name" value="Trypsin"/>
    <property type="match status" value="1"/>
</dbReference>
<keyword evidence="1" id="KW-1133">Transmembrane helix</keyword>
<dbReference type="InterPro" id="IPR051333">
    <property type="entry name" value="CLIP_Serine_Protease"/>
</dbReference>
<dbReference type="PROSITE" id="PS50240">
    <property type="entry name" value="TRYPSIN_DOM"/>
    <property type="match status" value="1"/>
</dbReference>
<dbReference type="SMART" id="SM00020">
    <property type="entry name" value="Tryp_SPc"/>
    <property type="match status" value="1"/>
</dbReference>
<protein>
    <recommendedName>
        <fullName evidence="2">Peptidase S1 domain-containing protein</fullName>
    </recommendedName>
</protein>
<dbReference type="EMBL" id="VTPC01090985">
    <property type="protein sequence ID" value="KAF2880319.1"/>
    <property type="molecule type" value="Genomic_DNA"/>
</dbReference>
<dbReference type="InterPro" id="IPR009003">
    <property type="entry name" value="Peptidase_S1_PA"/>
</dbReference>
<dbReference type="Gene3D" id="2.40.10.10">
    <property type="entry name" value="Trypsin-like serine proteases"/>
    <property type="match status" value="1"/>
</dbReference>
<dbReference type="GO" id="GO:0004252">
    <property type="term" value="F:serine-type endopeptidase activity"/>
    <property type="evidence" value="ECO:0007669"/>
    <property type="project" value="InterPro"/>
</dbReference>
<evidence type="ECO:0000313" key="4">
    <source>
        <dbReference type="Proteomes" id="UP000801492"/>
    </source>
</evidence>
<name>A0A8K0FZN6_IGNLU</name>
<evidence type="ECO:0000256" key="1">
    <source>
        <dbReference type="SAM" id="Phobius"/>
    </source>
</evidence>
<keyword evidence="1" id="KW-0472">Membrane</keyword>
<evidence type="ECO:0000259" key="2">
    <source>
        <dbReference type="PROSITE" id="PS50240"/>
    </source>
</evidence>
<comment type="caution">
    <text evidence="3">The sequence shown here is derived from an EMBL/GenBank/DDBJ whole genome shotgun (WGS) entry which is preliminary data.</text>
</comment>
<gene>
    <name evidence="3" type="ORF">ILUMI_25853</name>
</gene>
<reference evidence="3" key="1">
    <citation type="submission" date="2019-08" db="EMBL/GenBank/DDBJ databases">
        <title>The genome of the North American firefly Photinus pyralis.</title>
        <authorList>
            <consortium name="Photinus pyralis genome working group"/>
            <person name="Fallon T.R."/>
            <person name="Sander Lower S.E."/>
            <person name="Weng J.-K."/>
        </authorList>
    </citation>
    <scope>NUCLEOTIDE SEQUENCE</scope>
    <source>
        <strain evidence="3">TRF0915ILg1</strain>
        <tissue evidence="3">Whole body</tissue>
    </source>
</reference>
<dbReference type="AlphaFoldDB" id="A0A8K0FZN6"/>
<dbReference type="InterPro" id="IPR001254">
    <property type="entry name" value="Trypsin_dom"/>
</dbReference>
<dbReference type="OrthoDB" id="6800306at2759"/>
<feature type="transmembrane region" description="Helical" evidence="1">
    <location>
        <begin position="7"/>
        <end position="29"/>
    </location>
</feature>
<dbReference type="PANTHER" id="PTHR24260">
    <property type="match status" value="1"/>
</dbReference>
<evidence type="ECO:0000313" key="3">
    <source>
        <dbReference type="EMBL" id="KAF2880319.1"/>
    </source>
</evidence>
<sequence>MIDVKRLYKLLAVSVGVNVVLICALAYIGTGSGICYFSSFEDRKEVQYYEPEDKPNNQSAKPSRRALTIPVADFYVAVFFRRGSYNGIEFHSDYYACSGTVIAYNWILTAAQCLNYLRRYSISLRNAYVKTKLNGLEDPDAVTHEIRYYIVHEDYFDYYKVDIGLIRIHAPPLLAEIVSEPPLPLAEEHYKYEDNSFCVIDGISKDSKNYQVIDLEIVSTKRCQQSPNIYRELTEYRFCAKFPPEKTSCTFPVGTAVIQNDYMIGLNIDANCNRTEDPAVFIKVSYFYKWIKRKCTENECWKT</sequence>
<dbReference type="PANTHER" id="PTHR24260:SF148">
    <property type="entry name" value="IP09309P-RELATED"/>
    <property type="match status" value="1"/>
</dbReference>
<dbReference type="Proteomes" id="UP000801492">
    <property type="component" value="Unassembled WGS sequence"/>
</dbReference>
<accession>A0A8K0FZN6</accession>
<dbReference type="SUPFAM" id="SSF50494">
    <property type="entry name" value="Trypsin-like serine proteases"/>
    <property type="match status" value="1"/>
</dbReference>
<keyword evidence="4" id="KW-1185">Reference proteome</keyword>
<keyword evidence="1" id="KW-0812">Transmembrane</keyword>
<feature type="domain" description="Peptidase S1" evidence="2">
    <location>
        <begin position="74"/>
        <end position="296"/>
    </location>
</feature>
<proteinExistence type="predicted"/>
<organism evidence="3 4">
    <name type="scientific">Ignelater luminosus</name>
    <name type="common">Cucubano</name>
    <name type="synonym">Pyrophorus luminosus</name>
    <dbReference type="NCBI Taxonomy" id="2038154"/>
    <lineage>
        <taxon>Eukaryota</taxon>
        <taxon>Metazoa</taxon>
        <taxon>Ecdysozoa</taxon>
        <taxon>Arthropoda</taxon>
        <taxon>Hexapoda</taxon>
        <taxon>Insecta</taxon>
        <taxon>Pterygota</taxon>
        <taxon>Neoptera</taxon>
        <taxon>Endopterygota</taxon>
        <taxon>Coleoptera</taxon>
        <taxon>Polyphaga</taxon>
        <taxon>Elateriformia</taxon>
        <taxon>Elateroidea</taxon>
        <taxon>Elateridae</taxon>
        <taxon>Agrypninae</taxon>
        <taxon>Pyrophorini</taxon>
        <taxon>Ignelater</taxon>
    </lineage>
</organism>
<dbReference type="InterPro" id="IPR043504">
    <property type="entry name" value="Peptidase_S1_PA_chymotrypsin"/>
</dbReference>